<dbReference type="InterPro" id="IPR027417">
    <property type="entry name" value="P-loop_NTPase"/>
</dbReference>
<evidence type="ECO:0000313" key="3">
    <source>
        <dbReference type="EMBL" id="HEA16887.1"/>
    </source>
</evidence>
<evidence type="ECO:0000259" key="1">
    <source>
        <dbReference type="Pfam" id="PF13086"/>
    </source>
</evidence>
<gene>
    <name evidence="3" type="ORF">ENH88_10675</name>
</gene>
<name>A0A7V1CZ30_9GAMM</name>
<dbReference type="InterPro" id="IPR047187">
    <property type="entry name" value="SF1_C_Upf1"/>
</dbReference>
<accession>A0A7V1CZ30</accession>
<protein>
    <recommendedName>
        <fullName evidence="4">AAA family ATPase</fullName>
    </recommendedName>
</protein>
<dbReference type="InterPro" id="IPR041679">
    <property type="entry name" value="DNA2/NAM7-like_C"/>
</dbReference>
<dbReference type="InterPro" id="IPR045055">
    <property type="entry name" value="DNA2/NAM7-like"/>
</dbReference>
<dbReference type="SUPFAM" id="SSF52540">
    <property type="entry name" value="P-loop containing nucleoside triphosphate hydrolases"/>
    <property type="match status" value="1"/>
</dbReference>
<evidence type="ECO:0000259" key="2">
    <source>
        <dbReference type="Pfam" id="PF13087"/>
    </source>
</evidence>
<evidence type="ECO:0008006" key="4">
    <source>
        <dbReference type="Google" id="ProtNLM"/>
    </source>
</evidence>
<organism evidence="3">
    <name type="scientific">Pseudoalteromonas prydzensis</name>
    <dbReference type="NCBI Taxonomy" id="182141"/>
    <lineage>
        <taxon>Bacteria</taxon>
        <taxon>Pseudomonadati</taxon>
        <taxon>Pseudomonadota</taxon>
        <taxon>Gammaproteobacteria</taxon>
        <taxon>Alteromonadales</taxon>
        <taxon>Pseudoalteromonadaceae</taxon>
        <taxon>Pseudoalteromonas</taxon>
    </lineage>
</organism>
<feature type="domain" description="DNA2/NAM7 helicase helicase" evidence="1">
    <location>
        <begin position="257"/>
        <end position="551"/>
    </location>
</feature>
<dbReference type="Pfam" id="PF13087">
    <property type="entry name" value="AAA_12"/>
    <property type="match status" value="1"/>
</dbReference>
<reference evidence="3" key="1">
    <citation type="journal article" date="2020" name="mSystems">
        <title>Genome- and Community-Level Interaction Insights into Carbon Utilization and Element Cycling Functions of Hydrothermarchaeota in Hydrothermal Sediment.</title>
        <authorList>
            <person name="Zhou Z."/>
            <person name="Liu Y."/>
            <person name="Xu W."/>
            <person name="Pan J."/>
            <person name="Luo Z.H."/>
            <person name="Li M."/>
        </authorList>
    </citation>
    <scope>NUCLEOTIDE SEQUENCE [LARGE SCALE GENOMIC DNA]</scope>
    <source>
        <strain evidence="3">HyVt-346</strain>
    </source>
</reference>
<dbReference type="Proteomes" id="UP000886188">
    <property type="component" value="Unassembled WGS sequence"/>
</dbReference>
<dbReference type="PANTHER" id="PTHR10887">
    <property type="entry name" value="DNA2/NAM7 HELICASE FAMILY"/>
    <property type="match status" value="1"/>
</dbReference>
<proteinExistence type="predicted"/>
<dbReference type="Gene3D" id="3.40.50.300">
    <property type="entry name" value="P-loop containing nucleotide triphosphate hydrolases"/>
    <property type="match status" value="2"/>
</dbReference>
<comment type="caution">
    <text evidence="3">The sequence shown here is derived from an EMBL/GenBank/DDBJ whole genome shotgun (WGS) entry which is preliminary data.</text>
</comment>
<dbReference type="EMBL" id="DRGM01000116">
    <property type="protein sequence ID" value="HEA16887.1"/>
    <property type="molecule type" value="Genomic_DNA"/>
</dbReference>
<dbReference type="PANTHER" id="PTHR10887:SF495">
    <property type="entry name" value="HELICASE SENATAXIN ISOFORM X1-RELATED"/>
    <property type="match status" value="1"/>
</dbReference>
<dbReference type="CDD" id="cd18808">
    <property type="entry name" value="SF1_C_Upf1"/>
    <property type="match status" value="1"/>
</dbReference>
<dbReference type="GO" id="GO:0004386">
    <property type="term" value="F:helicase activity"/>
    <property type="evidence" value="ECO:0007669"/>
    <property type="project" value="InterPro"/>
</dbReference>
<sequence>MKWNLNVSKQNVLSYYRDCYKEDSADLNLWDLSKLKKQDRFVLEGRDDLGSGFLARLPIPQQFAEPMMKRIEVYQRERVLLYVRFILVAKLEIKGEIKQVVSPILYNEAAIEKDNDDYYFSVIDSQPEINESLTQLLMPEAELLDETADIQSAYFWTSLLKQSPVALNVLTLLNYPELANFDEIKTAIKSRTATLLPASMLVFVERSTSSRGVLHELEEITASKTLPPPISALIAGDAPLKSTKALKYDYLPGLLSAPQKKVISIAANAHLGCVSGPPGTGKSYTIAAVAAEHMARGESVLIVANNDPALDVIADKLNENFALSEVSIRAGQKEFLKKLKDYIADLLSGYLADEQQKAPAIFESELKAQNALLTDLEQRFDKFCRKAIIRGQRLKKLEDKDMQWLSNLYLKWAQRSIKKLAKQWSALEQINAQQTSRELLASRYLTALKNTNLRTLVKTQRKSLQAFNQAIRSRTSKRQFELFDNIEYSSLLAAFPVWLVSLNSLYRVLPLKPQMFDLVIIDEATQCNISSCLPALFRAKRALVVGDTKQLRHYSFLAKSKEAQLRAKNQLSLSSEGVVSYRDNSILDLTLNALNSDQQLAFLDEHFRSKPELIHFSNRYFYQAKLKVMQHRPCTSSGNLFIQRVNGERDKNGVNQLEASAVIASIKQQMSADRETGVYHSIGVVSPFRSQADFIAKQIDAHFSEAEIIRHKLRAATPFGFQGEERDIILISFAVDNDAKRAAVYLNKADVFNVTITRARQTQHLFLSIDEAQLPEHYLLRRYLGSISEFAAVHTCLSDIDDFQRDVTQELMKLQIETWPGYAVAGTEVDILCRYHGRYLAVDLIGYPGPWADFFELDTYKLFNRANIEMLPISYGLWVVDKDTCIQAIVARLKGSAHKP</sequence>
<dbReference type="Pfam" id="PF13086">
    <property type="entry name" value="AAA_11"/>
    <property type="match status" value="1"/>
</dbReference>
<dbReference type="AlphaFoldDB" id="A0A7V1CZ30"/>
<dbReference type="InterPro" id="IPR041677">
    <property type="entry name" value="DNA2/NAM7_AAA_11"/>
</dbReference>
<feature type="domain" description="DNA2/NAM7 helicase-like C-terminal" evidence="2">
    <location>
        <begin position="597"/>
        <end position="762"/>
    </location>
</feature>